<feature type="region of interest" description="Disordered" evidence="1">
    <location>
        <begin position="1"/>
        <end position="37"/>
    </location>
</feature>
<name>A0A067SMZ1_GALM3</name>
<feature type="compositionally biased region" description="Polar residues" evidence="1">
    <location>
        <begin position="1"/>
        <end position="11"/>
    </location>
</feature>
<keyword evidence="3" id="KW-1185">Reference proteome</keyword>
<accession>A0A067SMZ1</accession>
<dbReference type="EMBL" id="KL142393">
    <property type="protein sequence ID" value="KDR71387.1"/>
    <property type="molecule type" value="Genomic_DNA"/>
</dbReference>
<proteinExistence type="predicted"/>
<organism evidence="2 3">
    <name type="scientific">Galerina marginata (strain CBS 339.88)</name>
    <dbReference type="NCBI Taxonomy" id="685588"/>
    <lineage>
        <taxon>Eukaryota</taxon>
        <taxon>Fungi</taxon>
        <taxon>Dikarya</taxon>
        <taxon>Basidiomycota</taxon>
        <taxon>Agaricomycotina</taxon>
        <taxon>Agaricomycetes</taxon>
        <taxon>Agaricomycetidae</taxon>
        <taxon>Agaricales</taxon>
        <taxon>Agaricineae</taxon>
        <taxon>Strophariaceae</taxon>
        <taxon>Galerina</taxon>
    </lineage>
</organism>
<sequence length="175" mass="19088">MTGSLPSSSSKLHMPLRHDSDSDSKSQAKALPPGTADYNIKSGRMNYSTLRFAHVQAKGGGVGWVPGHQWISEIHYALITGLVCDFVQEIPKRVFKLWQSEAEQGRASASGPARFREGVGKRDETFDRYLRGMGHASRTVAWAPPCALHTGKEINAGCLGCGRRRCRDHVPIASG</sequence>
<dbReference type="AlphaFoldDB" id="A0A067SMZ1"/>
<protein>
    <submittedName>
        <fullName evidence="2">Uncharacterized protein</fullName>
    </submittedName>
</protein>
<dbReference type="Proteomes" id="UP000027222">
    <property type="component" value="Unassembled WGS sequence"/>
</dbReference>
<gene>
    <name evidence="2" type="ORF">GALMADRAFT_214024</name>
</gene>
<evidence type="ECO:0000256" key="1">
    <source>
        <dbReference type="SAM" id="MobiDB-lite"/>
    </source>
</evidence>
<dbReference type="HOGENOM" id="CLU_1532663_0_0_1"/>
<reference evidence="3" key="1">
    <citation type="journal article" date="2014" name="Proc. Natl. Acad. Sci. U.S.A.">
        <title>Extensive sampling of basidiomycete genomes demonstrates inadequacy of the white-rot/brown-rot paradigm for wood decay fungi.</title>
        <authorList>
            <person name="Riley R."/>
            <person name="Salamov A.A."/>
            <person name="Brown D.W."/>
            <person name="Nagy L.G."/>
            <person name="Floudas D."/>
            <person name="Held B.W."/>
            <person name="Levasseur A."/>
            <person name="Lombard V."/>
            <person name="Morin E."/>
            <person name="Otillar R."/>
            <person name="Lindquist E.A."/>
            <person name="Sun H."/>
            <person name="LaButti K.M."/>
            <person name="Schmutz J."/>
            <person name="Jabbour D."/>
            <person name="Luo H."/>
            <person name="Baker S.E."/>
            <person name="Pisabarro A.G."/>
            <person name="Walton J.D."/>
            <person name="Blanchette R.A."/>
            <person name="Henrissat B."/>
            <person name="Martin F."/>
            <person name="Cullen D."/>
            <person name="Hibbett D.S."/>
            <person name="Grigoriev I.V."/>
        </authorList>
    </citation>
    <scope>NUCLEOTIDE SEQUENCE [LARGE SCALE GENOMIC DNA]</scope>
    <source>
        <strain evidence="3">CBS 339.88</strain>
    </source>
</reference>
<evidence type="ECO:0000313" key="3">
    <source>
        <dbReference type="Proteomes" id="UP000027222"/>
    </source>
</evidence>
<feature type="compositionally biased region" description="Basic and acidic residues" evidence="1">
    <location>
        <begin position="16"/>
        <end position="26"/>
    </location>
</feature>
<evidence type="ECO:0000313" key="2">
    <source>
        <dbReference type="EMBL" id="KDR71387.1"/>
    </source>
</evidence>